<organism evidence="1 2">
    <name type="scientific">Emticicia soli</name>
    <dbReference type="NCBI Taxonomy" id="2027878"/>
    <lineage>
        <taxon>Bacteria</taxon>
        <taxon>Pseudomonadati</taxon>
        <taxon>Bacteroidota</taxon>
        <taxon>Cytophagia</taxon>
        <taxon>Cytophagales</taxon>
        <taxon>Leadbetterellaceae</taxon>
        <taxon>Emticicia</taxon>
    </lineage>
</organism>
<keyword evidence="2" id="KW-1185">Reference proteome</keyword>
<dbReference type="EMBL" id="JBHULC010000004">
    <property type="protein sequence ID" value="MFD2519948.1"/>
    <property type="molecule type" value="Genomic_DNA"/>
</dbReference>
<sequence>MEKALFLLLMIAFVSACNKGDEPDLSKMFLYENRAFSLHFPTQDWKLVPLQGTDSYVGYYGKDNEKIYFDYGFYNGIIDKNANPKPMYYEETSINGNKAIITKQQESTGVLLRVIIYNKDKINSTALSILNPTDEKEIIRIFRTHKFK</sequence>
<accession>A0ABW5J465</accession>
<dbReference type="Proteomes" id="UP001597510">
    <property type="component" value="Unassembled WGS sequence"/>
</dbReference>
<name>A0ABW5J465_9BACT</name>
<reference evidence="2" key="1">
    <citation type="journal article" date="2019" name="Int. J. Syst. Evol. Microbiol.">
        <title>The Global Catalogue of Microorganisms (GCM) 10K type strain sequencing project: providing services to taxonomists for standard genome sequencing and annotation.</title>
        <authorList>
            <consortium name="The Broad Institute Genomics Platform"/>
            <consortium name="The Broad Institute Genome Sequencing Center for Infectious Disease"/>
            <person name="Wu L."/>
            <person name="Ma J."/>
        </authorList>
    </citation>
    <scope>NUCLEOTIDE SEQUENCE [LARGE SCALE GENOMIC DNA]</scope>
    <source>
        <strain evidence="2">KCTC 52344</strain>
    </source>
</reference>
<protein>
    <recommendedName>
        <fullName evidence="3">Lipocalin-like domain-containing protein</fullName>
    </recommendedName>
</protein>
<dbReference type="RefSeq" id="WP_340235357.1">
    <property type="nucleotide sequence ID" value="NZ_JBBEWC010000004.1"/>
</dbReference>
<evidence type="ECO:0000313" key="2">
    <source>
        <dbReference type="Proteomes" id="UP001597510"/>
    </source>
</evidence>
<evidence type="ECO:0000313" key="1">
    <source>
        <dbReference type="EMBL" id="MFD2519948.1"/>
    </source>
</evidence>
<comment type="caution">
    <text evidence="1">The sequence shown here is derived from an EMBL/GenBank/DDBJ whole genome shotgun (WGS) entry which is preliminary data.</text>
</comment>
<dbReference type="PROSITE" id="PS51257">
    <property type="entry name" value="PROKAR_LIPOPROTEIN"/>
    <property type="match status" value="1"/>
</dbReference>
<evidence type="ECO:0008006" key="3">
    <source>
        <dbReference type="Google" id="ProtNLM"/>
    </source>
</evidence>
<gene>
    <name evidence="1" type="ORF">ACFSR2_03570</name>
</gene>
<proteinExistence type="predicted"/>